<reference evidence="4" key="1">
    <citation type="submission" date="2025-08" db="UniProtKB">
        <authorList>
            <consortium name="RefSeq"/>
        </authorList>
    </citation>
    <scope>IDENTIFICATION</scope>
</reference>
<dbReference type="Proteomes" id="UP000515124">
    <property type="component" value="Unplaced"/>
</dbReference>
<dbReference type="PANTHER" id="PTHR33223:SF10">
    <property type="entry name" value="AMINOTRANSFERASE-LIKE PLANT MOBILE DOMAIN-CONTAINING PROTEIN"/>
    <property type="match status" value="1"/>
</dbReference>
<evidence type="ECO:0000313" key="4">
    <source>
        <dbReference type="RefSeq" id="XP_021808572.1"/>
    </source>
</evidence>
<dbReference type="PANTHER" id="PTHR33223">
    <property type="entry name" value="CCHC-TYPE DOMAIN-CONTAINING PROTEIN"/>
    <property type="match status" value="1"/>
</dbReference>
<feature type="region of interest" description="Disordered" evidence="1">
    <location>
        <begin position="28"/>
        <end position="57"/>
    </location>
</feature>
<feature type="domain" description="Retrotransposon gag" evidence="2">
    <location>
        <begin position="148"/>
        <end position="239"/>
    </location>
</feature>
<dbReference type="GeneID" id="110752264"/>
<dbReference type="RefSeq" id="XP_021808572.1">
    <property type="nucleotide sequence ID" value="XM_021952880.1"/>
</dbReference>
<keyword evidence="3" id="KW-1185">Reference proteome</keyword>
<protein>
    <submittedName>
        <fullName evidence="4">Uncharacterized protein LOC110752264</fullName>
    </submittedName>
</protein>
<name>A0A6P5S1P0_PRUAV</name>
<dbReference type="InterPro" id="IPR005162">
    <property type="entry name" value="Retrotrans_gag_dom"/>
</dbReference>
<accession>A0A6P5S1P0</accession>
<evidence type="ECO:0000256" key="1">
    <source>
        <dbReference type="SAM" id="MobiDB-lite"/>
    </source>
</evidence>
<organism evidence="3 4">
    <name type="scientific">Prunus avium</name>
    <name type="common">Cherry</name>
    <name type="synonym">Cerasus avium</name>
    <dbReference type="NCBI Taxonomy" id="42229"/>
    <lineage>
        <taxon>Eukaryota</taxon>
        <taxon>Viridiplantae</taxon>
        <taxon>Streptophyta</taxon>
        <taxon>Embryophyta</taxon>
        <taxon>Tracheophyta</taxon>
        <taxon>Spermatophyta</taxon>
        <taxon>Magnoliopsida</taxon>
        <taxon>eudicotyledons</taxon>
        <taxon>Gunneridae</taxon>
        <taxon>Pentapetalae</taxon>
        <taxon>rosids</taxon>
        <taxon>fabids</taxon>
        <taxon>Rosales</taxon>
        <taxon>Rosaceae</taxon>
        <taxon>Amygdaloideae</taxon>
        <taxon>Amygdaleae</taxon>
        <taxon>Prunus</taxon>
    </lineage>
</organism>
<evidence type="ECO:0000313" key="3">
    <source>
        <dbReference type="Proteomes" id="UP000515124"/>
    </source>
</evidence>
<dbReference type="KEGG" id="pavi:110752264"/>
<sequence>MDSAVRSVFTGTLAEILTACSVSVTMIGENNQGDRPLGTEEEVNQRRSRHQRHRPEPLALQAEDVEKLVNDRLQSLQLKGSTDEALHKEIARVDCSPFTDEVERAALPKRFTMPSITLFKGDSDPESHLRHFKSAMILYKADDALMCKVFVMTLQGAAQDWFHTLPSASIGNFKEFALIFTKEYTSYRTVRKHADHLFNLHKKPDESPRDYLRRFKAEKANIIGCNDQVASSAFKKGLPTEHELYRELAITPSQTLAEVFATAEQYALWEDNRIAAKKASKQAADHPTRQILAQVKDKPWVRRPPPMKGDPFRRDTNKYCAFHGEHGHYTNNCNAWKRHLEELVRDGHCTEFVAKKAIQQIEDRDAAAKEPSQKVIRINTILAYSQESGLTTRERKRKIAQATYISQVTTGVPMGLEPKINKLARSLTGFNGATSITVGTIDLDVHSPPVVCLQTFMVIDEVSPYNGILGRPWISKIEAITSALHQKIRYPIPGGEIGQINSDQAMARRCTAQGLKKSKQLQFTLVMQATDVAGNTLSRQASPNRKGVATSK</sequence>
<dbReference type="Pfam" id="PF03732">
    <property type="entry name" value="Retrotrans_gag"/>
    <property type="match status" value="1"/>
</dbReference>
<dbReference type="CDD" id="cd00303">
    <property type="entry name" value="retropepsin_like"/>
    <property type="match status" value="1"/>
</dbReference>
<proteinExistence type="predicted"/>
<dbReference type="AlphaFoldDB" id="A0A6P5S1P0"/>
<gene>
    <name evidence="4" type="primary">LOC110752264</name>
</gene>
<evidence type="ECO:0000259" key="2">
    <source>
        <dbReference type="Pfam" id="PF03732"/>
    </source>
</evidence>